<keyword evidence="4 6" id="KW-1133">Transmembrane helix</keyword>
<evidence type="ECO:0000256" key="2">
    <source>
        <dbReference type="ARBA" id="ARBA00022475"/>
    </source>
</evidence>
<name>A0A9W4TK64_9PROT</name>
<dbReference type="PANTHER" id="PTHR30619">
    <property type="entry name" value="DNA INTERNALIZATION/COMPETENCE PROTEIN COMEC/REC2"/>
    <property type="match status" value="1"/>
</dbReference>
<feature type="transmembrane region" description="Helical" evidence="6">
    <location>
        <begin position="464"/>
        <end position="486"/>
    </location>
</feature>
<gene>
    <name evidence="10" type="ORF">R53529_LOCUS734</name>
    <name evidence="9" type="ORF">R53530_LOCUS367</name>
</gene>
<evidence type="ECO:0000313" key="12">
    <source>
        <dbReference type="Proteomes" id="UP001154259"/>
    </source>
</evidence>
<reference evidence="9" key="1">
    <citation type="submission" date="2022-10" db="EMBL/GenBank/DDBJ databases">
        <authorList>
            <person name="Botero Cardona J."/>
        </authorList>
    </citation>
    <scope>NUCLEOTIDE SEQUENCE</scope>
    <source>
        <strain evidence="9">LMG 31819</strain>
        <strain evidence="10">R-53529</strain>
    </source>
</reference>
<dbReference type="Pfam" id="PF13567">
    <property type="entry name" value="DUF4131"/>
    <property type="match status" value="1"/>
</dbReference>
<dbReference type="InterPro" id="IPR052159">
    <property type="entry name" value="Competence_DNA_uptake"/>
</dbReference>
<keyword evidence="5 6" id="KW-0472">Membrane</keyword>
<protein>
    <submittedName>
        <fullName evidence="9">N-terminal domain (ComEC)</fullName>
    </submittedName>
</protein>
<dbReference type="EMBL" id="CAMXCS010000001">
    <property type="protein sequence ID" value="CAI3934598.1"/>
    <property type="molecule type" value="Genomic_DNA"/>
</dbReference>
<feature type="transmembrane region" description="Helical" evidence="6">
    <location>
        <begin position="365"/>
        <end position="384"/>
    </location>
</feature>
<feature type="domain" description="DUF4131" evidence="8">
    <location>
        <begin position="37"/>
        <end position="192"/>
    </location>
</feature>
<feature type="transmembrane region" description="Helical" evidence="6">
    <location>
        <begin position="430"/>
        <end position="452"/>
    </location>
</feature>
<evidence type="ECO:0000313" key="11">
    <source>
        <dbReference type="Proteomes" id="UP001154255"/>
    </source>
</evidence>
<dbReference type="EMBL" id="CAMXCM010000001">
    <property type="protein sequence ID" value="CAI3926376.1"/>
    <property type="molecule type" value="Genomic_DNA"/>
</dbReference>
<evidence type="ECO:0000256" key="1">
    <source>
        <dbReference type="ARBA" id="ARBA00004651"/>
    </source>
</evidence>
<feature type="transmembrane region" description="Helical" evidence="6">
    <location>
        <begin position="288"/>
        <end position="310"/>
    </location>
</feature>
<dbReference type="InterPro" id="IPR004477">
    <property type="entry name" value="ComEC_N"/>
</dbReference>
<dbReference type="NCBIfam" id="TIGR00360">
    <property type="entry name" value="ComEC_N-term"/>
    <property type="match status" value="1"/>
</dbReference>
<evidence type="ECO:0000313" key="10">
    <source>
        <dbReference type="EMBL" id="CAI3934598.1"/>
    </source>
</evidence>
<dbReference type="PANTHER" id="PTHR30619:SF1">
    <property type="entry name" value="RECOMBINATION PROTEIN 2"/>
    <property type="match status" value="1"/>
</dbReference>
<evidence type="ECO:0000256" key="6">
    <source>
        <dbReference type="SAM" id="Phobius"/>
    </source>
</evidence>
<feature type="transmembrane region" description="Helical" evidence="6">
    <location>
        <begin position="12"/>
        <end position="30"/>
    </location>
</feature>
<feature type="transmembrane region" description="Helical" evidence="6">
    <location>
        <begin position="498"/>
        <end position="518"/>
    </location>
</feature>
<evidence type="ECO:0000259" key="8">
    <source>
        <dbReference type="Pfam" id="PF13567"/>
    </source>
</evidence>
<sequence>MYQYLYIETESLRLWIPIAFAVGCLAYFLLPFEPSIIWGCIFSVIGLTAVIIIRRYYTAYLGLYQISWTITLIASGFCLAWLQTYRQEPFYAVPSRATVVQGQIQSIEYLNNGKKRITLQQVRFKTAPESDQKKWERVILFTLSKKDNQSLRSGDLVQARVMLHRPAPPQYVGGYDLQFRSWFNNIGAYGYALEPVKLISVHPIYSIQSLREKIAAHIREINAGSAGIIAQILLTGMGGELSPDVRHVFAASGLAHLLAIAGLHLGIVMGIVAFTVRWLLLRSQTLTLYWPIKSIAIIVGWTVGCGYLVLTGLHIPAMRSLLMASIVMLALLCNRSVFSKYNLMLAALFLLLLSPASVLDVSFQMSMTAVMALVSGYQLVYRWLEKYQQINSCLFRFIKVYILEGAWVSILAGTAVVPVVMFYFHELNLYFVFANLIAVPLMALWVMPLGLLTLCTMIFGFDYIFLKLMTFGIDWIIWLAELVSHLPYASVSVPNFPAWGYALYFLGLCILCLCITAIRWFGIIVMIIGISSIFCITTPTIITSPNGRMIGVNHQHRLLMVCQGGCDPIAVEEWRKITKLTEAKVISSNTIEAGIYCNKDYCFIKRKRILILLKSIPKDQQENLCRSSLIELSFLWNESSCKNIPVINKKENWINGAHSIWLDPLIINTDIYNRGQRPWVMEPIQRGVPKMPMAQQE</sequence>
<feature type="transmembrane region" description="Helical" evidence="6">
    <location>
        <begin position="523"/>
        <end position="542"/>
    </location>
</feature>
<comment type="subcellular location">
    <subcellularLocation>
        <location evidence="1">Cell membrane</location>
        <topology evidence="1">Multi-pass membrane protein</topology>
    </subcellularLocation>
</comment>
<evidence type="ECO:0000256" key="4">
    <source>
        <dbReference type="ARBA" id="ARBA00022989"/>
    </source>
</evidence>
<comment type="caution">
    <text evidence="9">The sequence shown here is derived from an EMBL/GenBank/DDBJ whole genome shotgun (WGS) entry which is preliminary data.</text>
</comment>
<dbReference type="AlphaFoldDB" id="A0A9W4TK64"/>
<dbReference type="Proteomes" id="UP001154255">
    <property type="component" value="Unassembled WGS sequence"/>
</dbReference>
<keyword evidence="3 6" id="KW-0812">Transmembrane</keyword>
<dbReference type="Pfam" id="PF03772">
    <property type="entry name" value="Competence"/>
    <property type="match status" value="1"/>
</dbReference>
<dbReference type="GO" id="GO:0005886">
    <property type="term" value="C:plasma membrane"/>
    <property type="evidence" value="ECO:0007669"/>
    <property type="project" value="UniProtKB-SubCell"/>
</dbReference>
<organism evidence="9 11">
    <name type="scientific">Commensalibacter communis</name>
    <dbReference type="NCBI Taxonomy" id="2972786"/>
    <lineage>
        <taxon>Bacteria</taxon>
        <taxon>Pseudomonadati</taxon>
        <taxon>Pseudomonadota</taxon>
        <taxon>Alphaproteobacteria</taxon>
        <taxon>Acetobacterales</taxon>
        <taxon>Acetobacteraceae</taxon>
    </lineage>
</organism>
<feature type="transmembrane region" description="Helical" evidence="6">
    <location>
        <begin position="36"/>
        <end position="53"/>
    </location>
</feature>
<accession>A0A9W4TK64</accession>
<feature type="transmembrane region" description="Helical" evidence="6">
    <location>
        <begin position="254"/>
        <end position="276"/>
    </location>
</feature>
<dbReference type="Proteomes" id="UP001154259">
    <property type="component" value="Unassembled WGS sequence"/>
</dbReference>
<keyword evidence="2" id="KW-1003">Cell membrane</keyword>
<feature type="transmembrane region" description="Helical" evidence="6">
    <location>
        <begin position="341"/>
        <end position="359"/>
    </location>
</feature>
<evidence type="ECO:0000259" key="7">
    <source>
        <dbReference type="Pfam" id="PF03772"/>
    </source>
</evidence>
<dbReference type="InterPro" id="IPR025405">
    <property type="entry name" value="DUF4131"/>
</dbReference>
<feature type="domain" description="ComEC/Rec2-related protein" evidence="7">
    <location>
        <begin position="233"/>
        <end position="515"/>
    </location>
</feature>
<evidence type="ECO:0000256" key="3">
    <source>
        <dbReference type="ARBA" id="ARBA00022692"/>
    </source>
</evidence>
<evidence type="ECO:0000256" key="5">
    <source>
        <dbReference type="ARBA" id="ARBA00023136"/>
    </source>
</evidence>
<feature type="transmembrane region" description="Helical" evidence="6">
    <location>
        <begin position="60"/>
        <end position="82"/>
    </location>
</feature>
<proteinExistence type="predicted"/>
<dbReference type="RefSeq" id="WP_271789166.1">
    <property type="nucleotide sequence ID" value="NZ_CAMXCM010000001.1"/>
</dbReference>
<keyword evidence="12" id="KW-1185">Reference proteome</keyword>
<feature type="transmembrane region" description="Helical" evidence="6">
    <location>
        <begin position="316"/>
        <end position="334"/>
    </location>
</feature>
<feature type="transmembrane region" description="Helical" evidence="6">
    <location>
        <begin position="405"/>
        <end position="424"/>
    </location>
</feature>
<evidence type="ECO:0000313" key="9">
    <source>
        <dbReference type="EMBL" id="CAI3926376.1"/>
    </source>
</evidence>